<keyword evidence="3 6" id="KW-0328">Glycosyltransferase</keyword>
<accession>A0A2U1K7D5</accession>
<feature type="binding site" evidence="6">
    <location>
        <position position="103"/>
    </location>
    <ligand>
        <name>5-phospho-alpha-D-ribose 1-diphosphate</name>
        <dbReference type="ChEBI" id="CHEBI:58017"/>
        <note>ligand shared between dimeric partners</note>
    </ligand>
</feature>
<dbReference type="OrthoDB" id="9802134at2"/>
<evidence type="ECO:0000256" key="1">
    <source>
        <dbReference type="ARBA" id="ARBA00004889"/>
    </source>
</evidence>
<dbReference type="EC" id="2.4.2.10" evidence="2 6"/>
<organism evidence="8 9">
    <name type="scientific">Pueribacillus theae</name>
    <dbReference type="NCBI Taxonomy" id="2171751"/>
    <lineage>
        <taxon>Bacteria</taxon>
        <taxon>Bacillati</taxon>
        <taxon>Bacillota</taxon>
        <taxon>Bacilli</taxon>
        <taxon>Bacillales</taxon>
        <taxon>Bacillaceae</taxon>
        <taxon>Pueribacillus</taxon>
    </lineage>
</organism>
<dbReference type="Proteomes" id="UP000245998">
    <property type="component" value="Unassembled WGS sequence"/>
</dbReference>
<evidence type="ECO:0000256" key="2">
    <source>
        <dbReference type="ARBA" id="ARBA00011971"/>
    </source>
</evidence>
<keyword evidence="4 6" id="KW-0808">Transferase</keyword>
<dbReference type="InterPro" id="IPR029057">
    <property type="entry name" value="PRTase-like"/>
</dbReference>
<evidence type="ECO:0000256" key="4">
    <source>
        <dbReference type="ARBA" id="ARBA00022679"/>
    </source>
</evidence>
<dbReference type="NCBIfam" id="TIGR00336">
    <property type="entry name" value="pyrE"/>
    <property type="match status" value="1"/>
</dbReference>
<comment type="subunit">
    <text evidence="6">Homodimer.</text>
</comment>
<dbReference type="UniPathway" id="UPA00070">
    <property type="reaction ID" value="UER00119"/>
</dbReference>
<reference evidence="8 9" key="1">
    <citation type="submission" date="2018-04" db="EMBL/GenBank/DDBJ databases">
        <title>Camelliibacillus theae gen. nov., sp. nov., isolated from Pu'er tea.</title>
        <authorList>
            <person name="Niu L."/>
        </authorList>
    </citation>
    <scope>NUCLEOTIDE SEQUENCE [LARGE SCALE GENOMIC DNA]</scope>
    <source>
        <strain evidence="8 9">T8</strain>
    </source>
</reference>
<comment type="catalytic activity">
    <reaction evidence="6">
        <text>orotidine 5'-phosphate + diphosphate = orotate + 5-phospho-alpha-D-ribose 1-diphosphate</text>
        <dbReference type="Rhea" id="RHEA:10380"/>
        <dbReference type="ChEBI" id="CHEBI:30839"/>
        <dbReference type="ChEBI" id="CHEBI:33019"/>
        <dbReference type="ChEBI" id="CHEBI:57538"/>
        <dbReference type="ChEBI" id="CHEBI:58017"/>
        <dbReference type="EC" id="2.4.2.10"/>
    </reaction>
</comment>
<keyword evidence="6" id="KW-0460">Magnesium</keyword>
<feature type="binding site" evidence="6">
    <location>
        <position position="97"/>
    </location>
    <ligand>
        <name>5-phospho-alpha-D-ribose 1-diphosphate</name>
        <dbReference type="ChEBI" id="CHEBI:58017"/>
        <note>ligand shared between dimeric partners</note>
    </ligand>
</feature>
<feature type="domain" description="Phosphoribosyltransferase" evidence="7">
    <location>
        <begin position="65"/>
        <end position="153"/>
    </location>
</feature>
<dbReference type="InterPro" id="IPR023031">
    <property type="entry name" value="OPRT"/>
</dbReference>
<evidence type="ECO:0000313" key="9">
    <source>
        <dbReference type="Proteomes" id="UP000245998"/>
    </source>
</evidence>
<dbReference type="InterPro" id="IPR000836">
    <property type="entry name" value="PRTase_dom"/>
</dbReference>
<comment type="pathway">
    <text evidence="1 6">Pyrimidine metabolism; UMP biosynthesis via de novo pathway; UMP from orotate: step 1/2.</text>
</comment>
<dbReference type="RefSeq" id="WP_116552945.1">
    <property type="nucleotide sequence ID" value="NZ_QCZG01000001.1"/>
</dbReference>
<dbReference type="GO" id="GO:0000287">
    <property type="term" value="F:magnesium ion binding"/>
    <property type="evidence" value="ECO:0007669"/>
    <property type="project" value="UniProtKB-UniRule"/>
</dbReference>
<dbReference type="HAMAP" id="MF_01208">
    <property type="entry name" value="PyrE"/>
    <property type="match status" value="1"/>
</dbReference>
<dbReference type="GO" id="GO:0019856">
    <property type="term" value="P:pyrimidine nucleobase biosynthetic process"/>
    <property type="evidence" value="ECO:0007669"/>
    <property type="project" value="TreeGrafter"/>
</dbReference>
<comment type="caution">
    <text evidence="6">Lacks conserved residue(s) required for the propagation of feature annotation.</text>
</comment>
<dbReference type="SUPFAM" id="SSF53271">
    <property type="entry name" value="PRTase-like"/>
    <property type="match status" value="1"/>
</dbReference>
<feature type="binding site" description="in other chain" evidence="6">
    <location>
        <begin position="123"/>
        <end position="131"/>
    </location>
    <ligand>
        <name>5-phospho-alpha-D-ribose 1-diphosphate</name>
        <dbReference type="ChEBI" id="CHEBI:58017"/>
        <note>ligand shared between dimeric partners</note>
    </ligand>
</feature>
<sequence length="214" mass="22891">MEQLALTIAKDLLEIQAVFLKPNDPFTWTSGMKSPIYCDNRLTLSYPEVRGRIADGLVSVIKDHFPKVNVIAGTATAGIPHAALVSERLQLPMVYVRSSAKKHGKGNQIEGKIAAGENVVVIEDLISTGGSVINAANALREAGANVLGVAAIFSYGLEKGITLLNEANLTVHTLTNLDALMKAAAEGGEIDATGQEMIKKWSQDPESIGWLKRD</sequence>
<gene>
    <name evidence="6" type="primary">pyrE</name>
    <name evidence="8" type="ORF">DCC39_00680</name>
</gene>
<comment type="cofactor">
    <cofactor evidence="6">
        <name>Mg(2+)</name>
        <dbReference type="ChEBI" id="CHEBI:18420"/>
    </cofactor>
</comment>
<comment type="function">
    <text evidence="6">Catalyzes the transfer of a ribosyl phosphate group from 5-phosphoribose 1-diphosphate to orotate, leading to the formation of orotidine monophosphate (OMP).</text>
</comment>
<evidence type="ECO:0000313" key="8">
    <source>
        <dbReference type="EMBL" id="PWA13440.1"/>
    </source>
</evidence>
<dbReference type="InterPro" id="IPR004467">
    <property type="entry name" value="Or_phspho_trans_dom"/>
</dbReference>
<evidence type="ECO:0000256" key="6">
    <source>
        <dbReference type="HAMAP-Rule" id="MF_01208"/>
    </source>
</evidence>
<proteinExistence type="inferred from homology"/>
<evidence type="ECO:0000259" key="7">
    <source>
        <dbReference type="Pfam" id="PF00156"/>
    </source>
</evidence>
<name>A0A2U1K7D5_9BACI</name>
<comment type="caution">
    <text evidence="8">The sequence shown here is derived from an EMBL/GenBank/DDBJ whole genome shotgun (WGS) entry which is preliminary data.</text>
</comment>
<evidence type="ECO:0000256" key="5">
    <source>
        <dbReference type="ARBA" id="ARBA00022975"/>
    </source>
</evidence>
<dbReference type="CDD" id="cd06223">
    <property type="entry name" value="PRTases_typeI"/>
    <property type="match status" value="1"/>
</dbReference>
<protein>
    <recommendedName>
        <fullName evidence="2 6">Orotate phosphoribosyltransferase</fullName>
        <shortName evidence="6">OPRT</shortName>
        <shortName evidence="6">OPRTase</shortName>
        <ecNumber evidence="2 6">2.4.2.10</ecNumber>
    </recommendedName>
</protein>
<dbReference type="PANTHER" id="PTHR19278:SF9">
    <property type="entry name" value="URIDINE 5'-MONOPHOSPHATE SYNTHASE"/>
    <property type="match status" value="1"/>
</dbReference>
<keyword evidence="9" id="KW-1185">Reference proteome</keyword>
<dbReference type="EMBL" id="QCZG01000001">
    <property type="protein sequence ID" value="PWA13440.1"/>
    <property type="molecule type" value="Genomic_DNA"/>
</dbReference>
<comment type="similarity">
    <text evidence="6">Belongs to the purine/pyrimidine phosphoribosyltransferase family. PyrE subfamily.</text>
</comment>
<dbReference type="Pfam" id="PF00156">
    <property type="entry name" value="Pribosyltran"/>
    <property type="match status" value="1"/>
</dbReference>
<feature type="binding site" evidence="6">
    <location>
        <position position="101"/>
    </location>
    <ligand>
        <name>5-phospho-alpha-D-ribose 1-diphosphate</name>
        <dbReference type="ChEBI" id="CHEBI:58017"/>
        <note>ligand shared between dimeric partners</note>
    </ligand>
</feature>
<evidence type="ECO:0000256" key="3">
    <source>
        <dbReference type="ARBA" id="ARBA00022676"/>
    </source>
</evidence>
<dbReference type="Gene3D" id="3.40.50.2020">
    <property type="match status" value="1"/>
</dbReference>
<dbReference type="GO" id="GO:0004588">
    <property type="term" value="F:orotate phosphoribosyltransferase activity"/>
    <property type="evidence" value="ECO:0007669"/>
    <property type="project" value="UniProtKB-UniRule"/>
</dbReference>
<feature type="binding site" evidence="6">
    <location>
        <position position="127"/>
    </location>
    <ligand>
        <name>orotate</name>
        <dbReference type="ChEBI" id="CHEBI:30839"/>
    </ligand>
</feature>
<keyword evidence="5 6" id="KW-0665">Pyrimidine biosynthesis</keyword>
<dbReference type="AlphaFoldDB" id="A0A2U1K7D5"/>
<dbReference type="PANTHER" id="PTHR19278">
    <property type="entry name" value="OROTATE PHOSPHORIBOSYLTRANSFERASE"/>
    <property type="match status" value="1"/>
</dbReference>
<dbReference type="GO" id="GO:0044205">
    <property type="term" value="P:'de novo' UMP biosynthetic process"/>
    <property type="evidence" value="ECO:0007669"/>
    <property type="project" value="UniProtKB-UniRule"/>
</dbReference>